<proteinExistence type="inferred from homology"/>
<keyword evidence="4 6" id="KW-0238">DNA-binding</keyword>
<dbReference type="PANTHER" id="PTHR33217">
    <property type="entry name" value="TRANSPOSASE FOR INSERTION SEQUENCE ELEMENT IS1081"/>
    <property type="match status" value="1"/>
</dbReference>
<dbReference type="GO" id="GO:0003677">
    <property type="term" value="F:DNA binding"/>
    <property type="evidence" value="ECO:0007669"/>
    <property type="project" value="UniProtKB-UniRule"/>
</dbReference>
<feature type="transmembrane region" description="Helical" evidence="7">
    <location>
        <begin position="106"/>
        <end position="127"/>
    </location>
</feature>
<feature type="transmembrane region" description="Helical" evidence="7">
    <location>
        <begin position="81"/>
        <end position="100"/>
    </location>
</feature>
<organism evidence="8">
    <name type="scientific">Staphylococcus aureus</name>
    <dbReference type="NCBI Taxonomy" id="1280"/>
    <lineage>
        <taxon>Bacteria</taxon>
        <taxon>Bacillati</taxon>
        <taxon>Bacillota</taxon>
        <taxon>Bacilli</taxon>
        <taxon>Bacillales</taxon>
        <taxon>Staphylococcaceae</taxon>
        <taxon>Staphylococcus</taxon>
    </lineage>
</organism>
<evidence type="ECO:0000256" key="3">
    <source>
        <dbReference type="ARBA" id="ARBA00022578"/>
    </source>
</evidence>
<keyword evidence="6" id="KW-0814">Transposable element</keyword>
<dbReference type="GO" id="GO:0004803">
    <property type="term" value="F:transposase activity"/>
    <property type="evidence" value="ECO:0007669"/>
    <property type="project" value="UniProtKB-UniRule"/>
</dbReference>
<comment type="similarity">
    <text evidence="2 6">Belongs to the transposase mutator family.</text>
</comment>
<keyword evidence="3 6" id="KW-0815">Transposition</keyword>
<accession>A0AAE6EXJ3</accession>
<keyword evidence="5 6" id="KW-0233">DNA recombination</keyword>
<evidence type="ECO:0000256" key="5">
    <source>
        <dbReference type="ARBA" id="ARBA00023172"/>
    </source>
</evidence>
<dbReference type="InterPro" id="IPR001207">
    <property type="entry name" value="Transposase_mutator"/>
</dbReference>
<keyword evidence="7" id="KW-0472">Membrane</keyword>
<dbReference type="PROSITE" id="PS01007">
    <property type="entry name" value="TRANSPOSASE_MUTATOR"/>
    <property type="match status" value="1"/>
</dbReference>
<gene>
    <name evidence="8" type="ORF">E1948_00330</name>
</gene>
<evidence type="ECO:0000256" key="4">
    <source>
        <dbReference type="ARBA" id="ARBA00023125"/>
    </source>
</evidence>
<evidence type="ECO:0000256" key="2">
    <source>
        <dbReference type="ARBA" id="ARBA00010961"/>
    </source>
</evidence>
<feature type="transmembrane region" description="Helical" evidence="7">
    <location>
        <begin position="139"/>
        <end position="168"/>
    </location>
</feature>
<dbReference type="EMBL" id="CP038850">
    <property type="protein sequence ID" value="QCT55971.1"/>
    <property type="molecule type" value="Genomic_DNA"/>
</dbReference>
<reference evidence="8" key="1">
    <citation type="submission" date="2019-04" db="EMBL/GenBank/DDBJ databases">
        <title>Whole-genome sequencing of local methicillin-resistant S. aureus strain Lr2.</title>
        <authorList>
            <person name="Ullah N."/>
            <person name="Ali A."/>
        </authorList>
    </citation>
    <scope>NUCLEOTIDE SEQUENCE [LARGE SCALE GENOMIC DNA]</scope>
    <source>
        <strain evidence="8">Lr2</strain>
    </source>
</reference>
<dbReference type="GO" id="GO:0006313">
    <property type="term" value="P:DNA transposition"/>
    <property type="evidence" value="ECO:0007669"/>
    <property type="project" value="UniProtKB-UniRule"/>
</dbReference>
<dbReference type="AlphaFoldDB" id="A0AAE6EXJ3"/>
<dbReference type="PANTHER" id="PTHR33217:SF7">
    <property type="entry name" value="TRANSPOSASE FOR INSERTION SEQUENCE ELEMENT IS1081"/>
    <property type="match status" value="1"/>
</dbReference>
<keyword evidence="7" id="KW-1133">Transmembrane helix</keyword>
<protein>
    <recommendedName>
        <fullName evidence="6">Mutator family transposase</fullName>
    </recommendedName>
</protein>
<dbReference type="Pfam" id="PF00872">
    <property type="entry name" value="Transposase_mut"/>
    <property type="match status" value="1"/>
</dbReference>
<keyword evidence="7" id="KW-0812">Transmembrane</keyword>
<evidence type="ECO:0000313" key="8">
    <source>
        <dbReference type="EMBL" id="QCT55971.1"/>
    </source>
</evidence>
<comment type="function">
    <text evidence="1 6">Required for the transposition of the insertion element.</text>
</comment>
<dbReference type="GO" id="GO:0005886">
    <property type="term" value="C:plasma membrane"/>
    <property type="evidence" value="ECO:0007669"/>
    <property type="project" value="UniProtKB-SubCell"/>
</dbReference>
<evidence type="ECO:0000256" key="7">
    <source>
        <dbReference type="SAM" id="Phobius"/>
    </source>
</evidence>
<evidence type="ECO:0000256" key="6">
    <source>
        <dbReference type="RuleBase" id="RU365089"/>
    </source>
</evidence>
<feature type="transmembrane region" description="Helical" evidence="7">
    <location>
        <begin position="7"/>
        <end position="35"/>
    </location>
</feature>
<feature type="transmembrane region" description="Helical" evidence="7">
    <location>
        <begin position="47"/>
        <end position="69"/>
    </location>
</feature>
<name>A0AAE6EXJ3_STAAU</name>
<sequence>MDIVNIVIMLLIGVFGGFISGLVGVGGAIIIYPAILLLPPLFGAPAYSAYIASGLTSSQVFFSTLSGSLKARKKTEFSPQLVLYMGGGMIIGSMLGAFLANLFDATFVNTVYIIIALLALTLMFIKVKPSSEKSSFNKYLLVIIGLFIGIISGIVGAGGAFIIIPILLVQSGESEETWTTFFEYLKERGLQGTELVISDAHKGLVSAIRKSFTNVSWQRCQVHFLRNIFTTIPKKNSKSFREAVKGIFKFTDINLAREAKNRLIHDYIDQPKYSKACASLDDGFEDAFQYTVQGNSHNRLKSTNLIERLNQEVRRREKIIRIFPNQTSANRLIGAVLMDLHDEWIYSSRKYINFDK</sequence>
<evidence type="ECO:0000256" key="1">
    <source>
        <dbReference type="ARBA" id="ARBA00002190"/>
    </source>
</evidence>